<gene>
    <name evidence="1" type="ORF">SAMN03080606_02666</name>
</gene>
<keyword evidence="2" id="KW-1185">Reference proteome</keyword>
<dbReference type="RefSeq" id="WP_091544282.1">
    <property type="nucleotide sequence ID" value="NZ_FMUS01000017.1"/>
</dbReference>
<dbReference type="Proteomes" id="UP000198636">
    <property type="component" value="Unassembled WGS sequence"/>
</dbReference>
<protein>
    <submittedName>
        <fullName evidence="1">Uncharacterized protein</fullName>
    </submittedName>
</protein>
<dbReference type="OrthoDB" id="9794280at2"/>
<organism evidence="1 2">
    <name type="scientific">Alkaliphilus peptidifermentans DSM 18978</name>
    <dbReference type="NCBI Taxonomy" id="1120976"/>
    <lineage>
        <taxon>Bacteria</taxon>
        <taxon>Bacillati</taxon>
        <taxon>Bacillota</taxon>
        <taxon>Clostridia</taxon>
        <taxon>Peptostreptococcales</taxon>
        <taxon>Natronincolaceae</taxon>
        <taxon>Alkaliphilus</taxon>
    </lineage>
</organism>
<sequence length="117" mass="13429">MSDHHSRIYKIINELTNFILKSGARHCDIKLEEENESIKLTIAGYSIDLSPEELEELQNSLSIPRQQPVEEYLWELAGENENYEELNLIGMMIDSASVKYKDRCLTIIITRNEGDGA</sequence>
<name>A0A1G5J411_9FIRM</name>
<evidence type="ECO:0000313" key="2">
    <source>
        <dbReference type="Proteomes" id="UP000198636"/>
    </source>
</evidence>
<proteinExistence type="predicted"/>
<dbReference type="EMBL" id="FMUS01000017">
    <property type="protein sequence ID" value="SCY83083.1"/>
    <property type="molecule type" value="Genomic_DNA"/>
</dbReference>
<reference evidence="1 2" key="1">
    <citation type="submission" date="2016-10" db="EMBL/GenBank/DDBJ databases">
        <authorList>
            <person name="de Groot N.N."/>
        </authorList>
    </citation>
    <scope>NUCLEOTIDE SEQUENCE [LARGE SCALE GENOMIC DNA]</scope>
    <source>
        <strain evidence="1 2">DSM 18978</strain>
    </source>
</reference>
<accession>A0A1G5J411</accession>
<dbReference type="AlphaFoldDB" id="A0A1G5J411"/>
<evidence type="ECO:0000313" key="1">
    <source>
        <dbReference type="EMBL" id="SCY83083.1"/>
    </source>
</evidence>
<dbReference type="STRING" id="1120976.SAMN03080606_02666"/>